<dbReference type="InterPro" id="IPR001810">
    <property type="entry name" value="F-box_dom"/>
</dbReference>
<sequence length="501" mass="57472">MTLLLDLPAELLSNVISNLPDNTVFETRLTCRELEKAALPTFGKRFFRKRGFLLTSLSLGMLKQVAQHDDLRKYVQHVWFNPDMYNGIVVKCSPVFAARVMFHNDNNSKQLQWTSEESKAPWEAYRACKADYQRTTDLGRLTEELATIFRLLPNIQTIGMRRGQDYNPYGWSVYERQIGEDPRMLGDHHPSQPLQRLSTPSILLIAICNALASSNVEVHRLYTDAIEIDNIKPEQLSQDTLNKACRGLLYLEINSIKGMLERQNSSDGNYLVLDQKQEWGSGLIRLFKATKQLKEIGLQIFSNKFQGHKLAPDPRNPRSWQETFPYMCLRNISQSFEVSTLTRVKLEKVATSPSILEALLQPSKATLSSLKLRDIRLISEQEQERPWEPMFIFLKNSCPQLSYIFINNPSYEHGGVSFVENPVVQQDPYLPHNTGNFTLSNSLRRQVLVTEAVDVTLEATGIGHVANRLDQAISSHWYQRPIVSFPMDDGLWYTDTSDEEW</sequence>
<dbReference type="PROSITE" id="PS50181">
    <property type="entry name" value="FBOX"/>
    <property type="match status" value="1"/>
</dbReference>
<evidence type="ECO:0000259" key="1">
    <source>
        <dbReference type="PROSITE" id="PS50181"/>
    </source>
</evidence>
<dbReference type="Pfam" id="PF00646">
    <property type="entry name" value="F-box"/>
    <property type="match status" value="1"/>
</dbReference>
<dbReference type="EMBL" id="CP138584">
    <property type="protein sequence ID" value="WPH00816.1"/>
    <property type="molecule type" value="Genomic_DNA"/>
</dbReference>
<evidence type="ECO:0000313" key="3">
    <source>
        <dbReference type="Proteomes" id="UP001303373"/>
    </source>
</evidence>
<organism evidence="2 3">
    <name type="scientific">Acrodontium crateriforme</name>
    <dbReference type="NCBI Taxonomy" id="150365"/>
    <lineage>
        <taxon>Eukaryota</taxon>
        <taxon>Fungi</taxon>
        <taxon>Dikarya</taxon>
        <taxon>Ascomycota</taxon>
        <taxon>Pezizomycotina</taxon>
        <taxon>Dothideomycetes</taxon>
        <taxon>Dothideomycetidae</taxon>
        <taxon>Mycosphaerellales</taxon>
        <taxon>Teratosphaeriaceae</taxon>
        <taxon>Acrodontium</taxon>
    </lineage>
</organism>
<keyword evidence="3" id="KW-1185">Reference proteome</keyword>
<protein>
    <recommendedName>
        <fullName evidence="1">F-box domain-containing protein</fullName>
    </recommendedName>
</protein>
<dbReference type="InterPro" id="IPR036047">
    <property type="entry name" value="F-box-like_dom_sf"/>
</dbReference>
<proteinExistence type="predicted"/>
<feature type="domain" description="F-box" evidence="1">
    <location>
        <begin position="1"/>
        <end position="50"/>
    </location>
</feature>
<accession>A0AAQ3R4D7</accession>
<name>A0AAQ3R4D7_9PEZI</name>
<dbReference type="AlphaFoldDB" id="A0AAQ3R4D7"/>
<evidence type="ECO:0000313" key="2">
    <source>
        <dbReference type="EMBL" id="WPH00816.1"/>
    </source>
</evidence>
<dbReference type="Proteomes" id="UP001303373">
    <property type="component" value="Chromosome 5"/>
</dbReference>
<dbReference type="SUPFAM" id="SSF81383">
    <property type="entry name" value="F-box domain"/>
    <property type="match status" value="1"/>
</dbReference>
<gene>
    <name evidence="2" type="ORF">R9X50_00364600</name>
</gene>
<reference evidence="2 3" key="1">
    <citation type="submission" date="2023-11" db="EMBL/GenBank/DDBJ databases">
        <title>An acidophilic fungus is an integral part of prey digestion in a carnivorous sundew plant.</title>
        <authorList>
            <person name="Tsai I.J."/>
        </authorList>
    </citation>
    <scope>NUCLEOTIDE SEQUENCE [LARGE SCALE GENOMIC DNA]</scope>
    <source>
        <strain evidence="2">169a</strain>
    </source>
</reference>